<accession>A0A9X1YYF0</accession>
<sequence>MDLLTAEEIATIAEIEATSDILTQVTRLTSLRFAAIAKVTEQRWIACAVHDELHFGLGPGDELMPEATLCNELRQHGKPIIIQHASAEPVFAQHPVPKMYGFESYISLPIVFSDGTFFGTLCALDPQPAKLHDPYLLETLQVFTRLIATALERPRLAPTAS</sequence>
<evidence type="ECO:0000259" key="1">
    <source>
        <dbReference type="SMART" id="SM00065"/>
    </source>
</evidence>
<protein>
    <submittedName>
        <fullName evidence="2">GAF domain-containing protein</fullName>
    </submittedName>
</protein>
<comment type="caution">
    <text evidence="2">The sequence shown here is derived from an EMBL/GenBank/DDBJ whole genome shotgun (WGS) entry which is preliminary data.</text>
</comment>
<dbReference type="InterPro" id="IPR029016">
    <property type="entry name" value="GAF-like_dom_sf"/>
</dbReference>
<reference evidence="2 3" key="2">
    <citation type="journal article" date="2023" name="Plant Pathol.">
        <title>Dismantling and reorganizing Pseudomonas marginalis sensu#lato.</title>
        <authorList>
            <person name="Sawada H."/>
            <person name="Fujikawa T."/>
            <person name="Satou M."/>
        </authorList>
    </citation>
    <scope>NUCLEOTIDE SEQUENCE [LARGE SCALE GENOMIC DNA]</scope>
    <source>
        <strain evidence="2 3">MAFF 302030</strain>
    </source>
</reference>
<dbReference type="Pfam" id="PF01590">
    <property type="entry name" value="GAF"/>
    <property type="match status" value="1"/>
</dbReference>
<reference evidence="2 3" key="1">
    <citation type="journal article" date="2022" name="Int. J. Syst. Evol. Microbiol.">
        <title>Pseudomonas aegrilactucae sp. nov. and Pseudomonas morbosilactucae sp. nov., pathogens causing bacterial rot of lettuce in Japan.</title>
        <authorList>
            <person name="Sawada H."/>
            <person name="Fujikawa T."/>
            <person name="Satou M."/>
        </authorList>
    </citation>
    <scope>NUCLEOTIDE SEQUENCE [LARGE SCALE GENOMIC DNA]</scope>
    <source>
        <strain evidence="2 3">MAFF 302030</strain>
    </source>
</reference>
<dbReference type="Proteomes" id="UP001155059">
    <property type="component" value="Unassembled WGS sequence"/>
</dbReference>
<dbReference type="PANTHER" id="PTHR43102">
    <property type="entry name" value="SLR1143 PROTEIN"/>
    <property type="match status" value="1"/>
</dbReference>
<feature type="domain" description="GAF" evidence="1">
    <location>
        <begin position="13"/>
        <end position="161"/>
    </location>
</feature>
<dbReference type="SUPFAM" id="SSF55781">
    <property type="entry name" value="GAF domain-like"/>
    <property type="match status" value="1"/>
</dbReference>
<gene>
    <name evidence="2" type="ORF">M1B34_21805</name>
</gene>
<organism evidence="2 3">
    <name type="scientific">Pseudomonas morbosilactucae</name>
    <dbReference type="NCBI Taxonomy" id="2938197"/>
    <lineage>
        <taxon>Bacteria</taxon>
        <taxon>Pseudomonadati</taxon>
        <taxon>Pseudomonadota</taxon>
        <taxon>Gammaproteobacteria</taxon>
        <taxon>Pseudomonadales</taxon>
        <taxon>Pseudomonadaceae</taxon>
        <taxon>Pseudomonas</taxon>
    </lineage>
</organism>
<proteinExistence type="predicted"/>
<name>A0A9X1YYF0_9PSED</name>
<dbReference type="Gene3D" id="3.30.450.40">
    <property type="match status" value="1"/>
</dbReference>
<evidence type="ECO:0000313" key="3">
    <source>
        <dbReference type="Proteomes" id="UP001155059"/>
    </source>
</evidence>
<dbReference type="AlphaFoldDB" id="A0A9X1YYF0"/>
<dbReference type="EMBL" id="JALQCW010000060">
    <property type="protein sequence ID" value="MCK9800254.1"/>
    <property type="molecule type" value="Genomic_DNA"/>
</dbReference>
<evidence type="ECO:0000313" key="2">
    <source>
        <dbReference type="EMBL" id="MCK9800254.1"/>
    </source>
</evidence>
<dbReference type="PANTHER" id="PTHR43102:SF2">
    <property type="entry name" value="GAF DOMAIN-CONTAINING PROTEIN"/>
    <property type="match status" value="1"/>
</dbReference>
<dbReference type="InterPro" id="IPR003018">
    <property type="entry name" value="GAF"/>
</dbReference>
<dbReference type="SMART" id="SM00065">
    <property type="entry name" value="GAF"/>
    <property type="match status" value="1"/>
</dbReference>